<dbReference type="EMBL" id="UZAN01046545">
    <property type="protein sequence ID" value="VDP84288.1"/>
    <property type="molecule type" value="Genomic_DNA"/>
</dbReference>
<dbReference type="Proteomes" id="UP000272942">
    <property type="component" value="Unassembled WGS sequence"/>
</dbReference>
<dbReference type="AlphaFoldDB" id="A0A183APF7"/>
<organism evidence="4">
    <name type="scientific">Echinostoma caproni</name>
    <dbReference type="NCBI Taxonomy" id="27848"/>
    <lineage>
        <taxon>Eukaryota</taxon>
        <taxon>Metazoa</taxon>
        <taxon>Spiralia</taxon>
        <taxon>Lophotrochozoa</taxon>
        <taxon>Platyhelminthes</taxon>
        <taxon>Trematoda</taxon>
        <taxon>Digenea</taxon>
        <taxon>Plagiorchiida</taxon>
        <taxon>Echinostomata</taxon>
        <taxon>Echinostomatoidea</taxon>
        <taxon>Echinostomatidae</taxon>
        <taxon>Echinostoma</taxon>
    </lineage>
</organism>
<feature type="compositionally biased region" description="Polar residues" evidence="1">
    <location>
        <begin position="96"/>
        <end position="142"/>
    </location>
</feature>
<dbReference type="WBParaSite" id="ECPE_0000887001-mRNA-1">
    <property type="protein sequence ID" value="ECPE_0000887001-mRNA-1"/>
    <property type="gene ID" value="ECPE_0000887001"/>
</dbReference>
<evidence type="ECO:0000313" key="2">
    <source>
        <dbReference type="EMBL" id="VDP84288.1"/>
    </source>
</evidence>
<evidence type="ECO:0000256" key="1">
    <source>
        <dbReference type="SAM" id="MobiDB-lite"/>
    </source>
</evidence>
<evidence type="ECO:0000313" key="3">
    <source>
        <dbReference type="Proteomes" id="UP000272942"/>
    </source>
</evidence>
<evidence type="ECO:0000313" key="4">
    <source>
        <dbReference type="WBParaSite" id="ECPE_0000887001-mRNA-1"/>
    </source>
</evidence>
<gene>
    <name evidence="2" type="ORF">ECPE_LOCUS8842</name>
</gene>
<accession>A0A183APF7</accession>
<protein>
    <submittedName>
        <fullName evidence="4">Bestrophin homolog</fullName>
    </submittedName>
</protein>
<feature type="region of interest" description="Disordered" evidence="1">
    <location>
        <begin position="48"/>
        <end position="150"/>
    </location>
</feature>
<sequence>MLPYDQASQIASAEEARLNAFPWRNYVPVKTKISSQLRKSIALFESGGGGGAVPNGVGPENRSDLNSSGSSAEITDKQNQPIVRQRDSFEHYQPVSDRSTTGESTDPTQLRQTSPPKQSDVGQSQSITSHPDATDPSDTQLPRNVDMKKNDHDYEYLSDLEVSSAQNRLSSWQASTALDRIESTNAEPSALQDFILQSDAFRVSPQFMDSTNLEDSLPTLQHAEPIAVATPDEDEDEESEPD</sequence>
<feature type="compositionally biased region" description="Polar residues" evidence="1">
    <location>
        <begin position="64"/>
        <end position="82"/>
    </location>
</feature>
<name>A0A183APF7_9TREM</name>
<feature type="compositionally biased region" description="Acidic residues" evidence="1">
    <location>
        <begin position="231"/>
        <end position="242"/>
    </location>
</feature>
<reference evidence="4" key="1">
    <citation type="submission" date="2016-06" db="UniProtKB">
        <authorList>
            <consortium name="WormBaseParasite"/>
        </authorList>
    </citation>
    <scope>IDENTIFICATION</scope>
</reference>
<proteinExistence type="predicted"/>
<reference evidence="2 3" key="2">
    <citation type="submission" date="2018-11" db="EMBL/GenBank/DDBJ databases">
        <authorList>
            <consortium name="Pathogen Informatics"/>
        </authorList>
    </citation>
    <scope>NUCLEOTIDE SEQUENCE [LARGE SCALE GENOMIC DNA]</scope>
    <source>
        <strain evidence="2 3">Egypt</strain>
    </source>
</reference>
<dbReference type="OrthoDB" id="62701at2759"/>
<feature type="region of interest" description="Disordered" evidence="1">
    <location>
        <begin position="214"/>
        <end position="242"/>
    </location>
</feature>
<keyword evidence="3" id="KW-1185">Reference proteome</keyword>